<proteinExistence type="predicted"/>
<accession>D6RP56</accession>
<evidence type="ECO:0008006" key="3">
    <source>
        <dbReference type="Google" id="ProtNLM"/>
    </source>
</evidence>
<dbReference type="KEGG" id="cci:CC1G_15004"/>
<keyword evidence="2" id="KW-1185">Reference proteome</keyword>
<dbReference type="HOGENOM" id="CLU_758663_0_0_1"/>
<reference evidence="1 2" key="1">
    <citation type="journal article" date="2010" name="Proc. Natl. Acad. Sci. U.S.A.">
        <title>Insights into evolution of multicellular fungi from the assembled chromosomes of the mushroom Coprinopsis cinerea (Coprinus cinereus).</title>
        <authorList>
            <person name="Stajich J.E."/>
            <person name="Wilke S.K."/>
            <person name="Ahren D."/>
            <person name="Au C.H."/>
            <person name="Birren B.W."/>
            <person name="Borodovsky M."/>
            <person name="Burns C."/>
            <person name="Canback B."/>
            <person name="Casselton L.A."/>
            <person name="Cheng C.K."/>
            <person name="Deng J."/>
            <person name="Dietrich F.S."/>
            <person name="Fargo D.C."/>
            <person name="Farman M.L."/>
            <person name="Gathman A.C."/>
            <person name="Goldberg J."/>
            <person name="Guigo R."/>
            <person name="Hoegger P.J."/>
            <person name="Hooker J.B."/>
            <person name="Huggins A."/>
            <person name="James T.Y."/>
            <person name="Kamada T."/>
            <person name="Kilaru S."/>
            <person name="Kodira C."/>
            <person name="Kues U."/>
            <person name="Kupfer D."/>
            <person name="Kwan H.S."/>
            <person name="Lomsadze A."/>
            <person name="Li W."/>
            <person name="Lilly W.W."/>
            <person name="Ma L.J."/>
            <person name="Mackey A.J."/>
            <person name="Manning G."/>
            <person name="Martin F."/>
            <person name="Muraguchi H."/>
            <person name="Natvig D.O."/>
            <person name="Palmerini H."/>
            <person name="Ramesh M.A."/>
            <person name="Rehmeyer C.J."/>
            <person name="Roe B.A."/>
            <person name="Shenoy N."/>
            <person name="Stanke M."/>
            <person name="Ter-Hovhannisyan V."/>
            <person name="Tunlid A."/>
            <person name="Velagapudi R."/>
            <person name="Vision T.J."/>
            <person name="Zeng Q."/>
            <person name="Zolan M.E."/>
            <person name="Pukkila P.J."/>
        </authorList>
    </citation>
    <scope>NUCLEOTIDE SEQUENCE [LARGE SCALE GENOMIC DNA]</scope>
    <source>
        <strain evidence="2">Okayama-7 / 130 / ATCC MYA-4618 / FGSC 9003</strain>
    </source>
</reference>
<evidence type="ECO:0000313" key="2">
    <source>
        <dbReference type="Proteomes" id="UP000001861"/>
    </source>
</evidence>
<dbReference type="InParanoid" id="D6RP56"/>
<evidence type="ECO:0000313" key="1">
    <source>
        <dbReference type="EMBL" id="EFI27179.1"/>
    </source>
</evidence>
<name>D6RP56_COPC7</name>
<dbReference type="RefSeq" id="XP_002910673.1">
    <property type="nucleotide sequence ID" value="XM_002910627.1"/>
</dbReference>
<gene>
    <name evidence="1" type="ORF">CC1G_15004</name>
</gene>
<dbReference type="GeneID" id="9378611"/>
<dbReference type="VEuPathDB" id="FungiDB:CC1G_15004"/>
<dbReference type="AlphaFoldDB" id="D6RP56"/>
<dbReference type="EMBL" id="AACS02000008">
    <property type="protein sequence ID" value="EFI27179.1"/>
    <property type="molecule type" value="Genomic_DNA"/>
</dbReference>
<dbReference type="Proteomes" id="UP000001861">
    <property type="component" value="Unassembled WGS sequence"/>
</dbReference>
<organism evidence="1 2">
    <name type="scientific">Coprinopsis cinerea (strain Okayama-7 / 130 / ATCC MYA-4618 / FGSC 9003)</name>
    <name type="common">Inky cap fungus</name>
    <name type="synonym">Hormographiella aspergillata</name>
    <dbReference type="NCBI Taxonomy" id="240176"/>
    <lineage>
        <taxon>Eukaryota</taxon>
        <taxon>Fungi</taxon>
        <taxon>Dikarya</taxon>
        <taxon>Basidiomycota</taxon>
        <taxon>Agaricomycotina</taxon>
        <taxon>Agaricomycetes</taxon>
        <taxon>Agaricomycetidae</taxon>
        <taxon>Agaricales</taxon>
        <taxon>Agaricineae</taxon>
        <taxon>Psathyrellaceae</taxon>
        <taxon>Coprinopsis</taxon>
    </lineage>
</organism>
<sequence>MQRSLPTLQTELLLQILLHLARDDVLKPTRTCRALNAVVFSVSFQQNGLALEKNATFPADDSEPAPPPHEVLSMARQSFSFGHQLRNMSLRMTQSGVRELLQAVDDLRTIFHLSSRLDDVRLAFKIEAPVCVTLSTARDLRLTSEKWKSEFCSLFTSIVSKGCWMLEIGTGQQMTDIDLRVFHSGRVTSKNQTSAPSSKLSAWFKGLSIKKKAPKSHTTSSIPRLPPKSLAPVPPIHSYSMTLRLTSDVLLQILFLDWMISLLCESASTLTELAWLLPGALPRRAIGRGWPRQRISASSQYQDCFPPPLSFSDKPRMEWFARKVVEALFPHGVVLQIFQPERPLWRSEEAQRELIVEVVTRRIPM</sequence>
<comment type="caution">
    <text evidence="1">The sequence shown here is derived from an EMBL/GenBank/DDBJ whole genome shotgun (WGS) entry which is preliminary data.</text>
</comment>
<protein>
    <recommendedName>
        <fullName evidence="3">F-box domain-containing protein</fullName>
    </recommendedName>
</protein>